<dbReference type="Proteomes" id="UP001162156">
    <property type="component" value="Unassembled WGS sequence"/>
</dbReference>
<organism evidence="9 10">
    <name type="scientific">Rhamnusium bicolor</name>
    <dbReference type="NCBI Taxonomy" id="1586634"/>
    <lineage>
        <taxon>Eukaryota</taxon>
        <taxon>Metazoa</taxon>
        <taxon>Ecdysozoa</taxon>
        <taxon>Arthropoda</taxon>
        <taxon>Hexapoda</taxon>
        <taxon>Insecta</taxon>
        <taxon>Pterygota</taxon>
        <taxon>Neoptera</taxon>
        <taxon>Endopterygota</taxon>
        <taxon>Coleoptera</taxon>
        <taxon>Polyphaga</taxon>
        <taxon>Cucujiformia</taxon>
        <taxon>Chrysomeloidea</taxon>
        <taxon>Cerambycidae</taxon>
        <taxon>Lepturinae</taxon>
        <taxon>Rhagiini</taxon>
        <taxon>Rhamnusium</taxon>
    </lineage>
</organism>
<sequence length="422" mass="45825">MNTDTEKSDNKLIVAKPTKFLGVRHLQYILLLAAMVLGYGMRTVLNVGVIAMISDDPPNDKVPTYPEWASGAMFISSVFVVLIPYFGAQFGYGGVIACRIIQGMTQGFLFPCNHNLLSSWTPIIDRAKVGGFVYAGAPLGNVVAMPITGMIAASSVGWPVAFYLYGSLGILWSLVWIWLGSDSPSTHKIPTPWKSIITSLPFLAILVAHSGQNWGFWTLLTEIPSFMEEILGFKIASNSYLSALPYFVQWIMGLAMSPIADLLIMRNVLSTGSSRKLFNSIGLFIPAVALISLTFVSAGQKIITIVMLVIAVGFNAGVYVGYTVNHIDISPVHAGTLMGITNSLANIFSILAPLAVDAIKAISGYEETDKSLWNIVFFVAAGIYLLTGTFYIFTASGIVQPWDNLEHSKKSEREVKPTCLNS</sequence>
<feature type="transmembrane region" description="Helical" evidence="7">
    <location>
        <begin position="240"/>
        <end position="265"/>
    </location>
</feature>
<evidence type="ECO:0000256" key="4">
    <source>
        <dbReference type="ARBA" id="ARBA00022847"/>
    </source>
</evidence>
<keyword evidence="5 7" id="KW-1133">Transmembrane helix</keyword>
<feature type="transmembrane region" description="Helical" evidence="7">
    <location>
        <begin position="277"/>
        <end position="296"/>
    </location>
</feature>
<evidence type="ECO:0000313" key="9">
    <source>
        <dbReference type="EMBL" id="KAJ8929842.1"/>
    </source>
</evidence>
<feature type="transmembrane region" description="Helical" evidence="7">
    <location>
        <begin position="302"/>
        <end position="322"/>
    </location>
</feature>
<proteinExistence type="predicted"/>
<gene>
    <name evidence="9" type="ORF">NQ314_017446</name>
</gene>
<dbReference type="EMBL" id="JANEYF010004857">
    <property type="protein sequence ID" value="KAJ8929842.1"/>
    <property type="molecule type" value="Genomic_DNA"/>
</dbReference>
<keyword evidence="2" id="KW-0813">Transport</keyword>
<name>A0AAV8WUE3_9CUCU</name>
<dbReference type="FunFam" id="1.20.1250.20:FF:000003">
    <property type="entry name" value="Solute carrier family 17 member 3"/>
    <property type="match status" value="1"/>
</dbReference>
<evidence type="ECO:0000256" key="5">
    <source>
        <dbReference type="ARBA" id="ARBA00022989"/>
    </source>
</evidence>
<feature type="transmembrane region" description="Helical" evidence="7">
    <location>
        <begin position="375"/>
        <end position="399"/>
    </location>
</feature>
<dbReference type="Pfam" id="PF07690">
    <property type="entry name" value="MFS_1"/>
    <property type="match status" value="1"/>
</dbReference>
<dbReference type="Gene3D" id="1.20.1250.20">
    <property type="entry name" value="MFS general substrate transporter like domains"/>
    <property type="match status" value="2"/>
</dbReference>
<evidence type="ECO:0000313" key="10">
    <source>
        <dbReference type="Proteomes" id="UP001162156"/>
    </source>
</evidence>
<accession>A0AAV8WUE3</accession>
<evidence type="ECO:0000256" key="1">
    <source>
        <dbReference type="ARBA" id="ARBA00004141"/>
    </source>
</evidence>
<dbReference type="SUPFAM" id="SSF103473">
    <property type="entry name" value="MFS general substrate transporter"/>
    <property type="match status" value="1"/>
</dbReference>
<feature type="transmembrane region" description="Helical" evidence="7">
    <location>
        <begin position="160"/>
        <end position="179"/>
    </location>
</feature>
<comment type="subcellular location">
    <subcellularLocation>
        <location evidence="1">Membrane</location>
        <topology evidence="1">Multi-pass membrane protein</topology>
    </subcellularLocation>
</comment>
<dbReference type="GO" id="GO:0015293">
    <property type="term" value="F:symporter activity"/>
    <property type="evidence" value="ECO:0007669"/>
    <property type="project" value="UniProtKB-KW"/>
</dbReference>
<feature type="transmembrane region" description="Helical" evidence="7">
    <location>
        <begin position="334"/>
        <end position="355"/>
    </location>
</feature>
<keyword evidence="3 7" id="KW-0812">Transmembrane</keyword>
<dbReference type="GO" id="GO:0006820">
    <property type="term" value="P:monoatomic anion transport"/>
    <property type="evidence" value="ECO:0007669"/>
    <property type="project" value="TreeGrafter"/>
</dbReference>
<dbReference type="InterPro" id="IPR036259">
    <property type="entry name" value="MFS_trans_sf"/>
</dbReference>
<feature type="transmembrane region" description="Helical" evidence="7">
    <location>
        <begin position="132"/>
        <end position="154"/>
    </location>
</feature>
<dbReference type="InterPro" id="IPR050382">
    <property type="entry name" value="MFS_Na/Anion_cotransporter"/>
</dbReference>
<evidence type="ECO:0000256" key="3">
    <source>
        <dbReference type="ARBA" id="ARBA00022692"/>
    </source>
</evidence>
<dbReference type="AlphaFoldDB" id="A0AAV8WUE3"/>
<evidence type="ECO:0000256" key="2">
    <source>
        <dbReference type="ARBA" id="ARBA00022448"/>
    </source>
</evidence>
<dbReference type="PANTHER" id="PTHR11662">
    <property type="entry name" value="SOLUTE CARRIER FAMILY 17"/>
    <property type="match status" value="1"/>
</dbReference>
<evidence type="ECO:0000256" key="6">
    <source>
        <dbReference type="ARBA" id="ARBA00023136"/>
    </source>
</evidence>
<feature type="transmembrane region" description="Helical" evidence="7">
    <location>
        <begin position="28"/>
        <end position="53"/>
    </location>
</feature>
<dbReference type="GO" id="GO:0016020">
    <property type="term" value="C:membrane"/>
    <property type="evidence" value="ECO:0007669"/>
    <property type="project" value="UniProtKB-SubCell"/>
</dbReference>
<feature type="transmembrane region" description="Helical" evidence="7">
    <location>
        <begin position="73"/>
        <end position="98"/>
    </location>
</feature>
<protein>
    <recommendedName>
        <fullName evidence="8">Major facilitator superfamily (MFS) profile domain-containing protein</fullName>
    </recommendedName>
</protein>
<feature type="domain" description="Major facilitator superfamily (MFS) profile" evidence="8">
    <location>
        <begin position="1"/>
        <end position="399"/>
    </location>
</feature>
<evidence type="ECO:0000259" key="8">
    <source>
        <dbReference type="PROSITE" id="PS50850"/>
    </source>
</evidence>
<comment type="caution">
    <text evidence="9">The sequence shown here is derived from an EMBL/GenBank/DDBJ whole genome shotgun (WGS) entry which is preliminary data.</text>
</comment>
<keyword evidence="10" id="KW-1185">Reference proteome</keyword>
<dbReference type="PANTHER" id="PTHR11662:SF280">
    <property type="entry name" value="FI21844P1-RELATED"/>
    <property type="match status" value="1"/>
</dbReference>
<reference evidence="9" key="1">
    <citation type="journal article" date="2023" name="Insect Mol. Biol.">
        <title>Genome sequencing provides insights into the evolution of gene families encoding plant cell wall-degrading enzymes in longhorned beetles.</title>
        <authorList>
            <person name="Shin N.R."/>
            <person name="Okamura Y."/>
            <person name="Kirsch R."/>
            <person name="Pauchet Y."/>
        </authorList>
    </citation>
    <scope>NUCLEOTIDE SEQUENCE</scope>
    <source>
        <strain evidence="9">RBIC_L_NR</strain>
    </source>
</reference>
<dbReference type="InterPro" id="IPR011701">
    <property type="entry name" value="MFS"/>
</dbReference>
<dbReference type="PROSITE" id="PS50850">
    <property type="entry name" value="MFS"/>
    <property type="match status" value="1"/>
</dbReference>
<keyword evidence="6 7" id="KW-0472">Membrane</keyword>
<evidence type="ECO:0000256" key="7">
    <source>
        <dbReference type="SAM" id="Phobius"/>
    </source>
</evidence>
<dbReference type="InterPro" id="IPR020846">
    <property type="entry name" value="MFS_dom"/>
</dbReference>
<keyword evidence="4" id="KW-0769">Symport</keyword>